<dbReference type="CDD" id="cd08504">
    <property type="entry name" value="PBP2_OppA"/>
    <property type="match status" value="1"/>
</dbReference>
<dbReference type="RefSeq" id="WP_113944084.1">
    <property type="nucleotide sequence ID" value="NZ_JBHEEG010000008.1"/>
</dbReference>
<evidence type="ECO:0000256" key="1">
    <source>
        <dbReference type="ARBA" id="ARBA00004418"/>
    </source>
</evidence>
<comment type="subcellular location">
    <subcellularLocation>
        <location evidence="1">Periplasm</location>
    </subcellularLocation>
</comment>
<dbReference type="SUPFAM" id="SSF53850">
    <property type="entry name" value="Periplasmic binding protein-like II"/>
    <property type="match status" value="1"/>
</dbReference>
<dbReference type="PIRSF" id="PIRSF002741">
    <property type="entry name" value="MppA"/>
    <property type="match status" value="1"/>
</dbReference>
<reference evidence="8 9" key="1">
    <citation type="submission" date="2018-06" db="EMBL/GenBank/DDBJ databases">
        <title>Genomic Encyclopedia of Type Strains, Phase IV (KMG-IV): sequencing the most valuable type-strain genomes for metagenomic binning, comparative biology and taxonomic classification.</title>
        <authorList>
            <person name="Goeker M."/>
        </authorList>
    </citation>
    <scope>NUCLEOTIDE SEQUENCE [LARGE SCALE GENOMIC DNA]</scope>
    <source>
        <strain evidence="8 9">DSM 25619</strain>
    </source>
</reference>
<keyword evidence="4 6" id="KW-0732">Signal</keyword>
<dbReference type="InterPro" id="IPR000914">
    <property type="entry name" value="SBP_5_dom"/>
</dbReference>
<sequence length="529" mass="59260">MYRRLLLACTCLFSLAANALADTVLNRDSGTDPASLDQHHTTTVNEGYILRDLYEGLVSFDGQGRVIAGVAKSWETSPDGLTYIFHLRDNAKWSNGDPVTASDFVYSFRRIMNPKTAAGYASVLYPIKNAPQVNTGKLPLDQLGVEAMGDLTLKITLTSPTPYFLSLLTHQTGYPVNPKAIEKYGDKFTLPVNIVTNGAYKLSSFTPNDKITLKKNPYYWDAATVKIDVVNWVPFEQPASCMRRFEAKEMDICGTVAAEQMDYINANLKPYLRIAPYFGIFYLSIKGEPNSKLRDQRVRQAISMVIDRKFLAEQIRRGMMLPSYAIVPSGTKNYVTDSPQLPYANQDILDREDTAKTLLEEAGVAPGSLSVKLRYATTVNNKNTMVAIADMLKNIGINAEQDEVEGVTYFNYLQEKGMYDLAYQAWIGDFNDPYSFLSLFTSDSYFNYSDWSNKEYDALIARSATITDAKLRAEILADAERILLREVPVIPLLAPSSQALVSDTIEGYSDNVMNVHATRWLSLKKKMQQ</sequence>
<evidence type="ECO:0000313" key="9">
    <source>
        <dbReference type="Proteomes" id="UP000252893"/>
    </source>
</evidence>
<comment type="similarity">
    <text evidence="2">Belongs to the bacterial solute-binding protein 5 family.</text>
</comment>
<dbReference type="FunFam" id="3.90.76.10:FF:000001">
    <property type="entry name" value="Oligopeptide ABC transporter substrate-binding protein"/>
    <property type="match status" value="1"/>
</dbReference>
<evidence type="ECO:0000256" key="4">
    <source>
        <dbReference type="ARBA" id="ARBA00022729"/>
    </source>
</evidence>
<gene>
    <name evidence="8" type="ORF">DFR47_10395</name>
</gene>
<feature type="chain" id="PRO_5016793075" evidence="6">
    <location>
        <begin position="22"/>
        <end position="529"/>
    </location>
</feature>
<dbReference type="PANTHER" id="PTHR30290">
    <property type="entry name" value="PERIPLASMIC BINDING COMPONENT OF ABC TRANSPORTER"/>
    <property type="match status" value="1"/>
</dbReference>
<dbReference type="GO" id="GO:0043190">
    <property type="term" value="C:ATP-binding cassette (ABC) transporter complex"/>
    <property type="evidence" value="ECO:0007669"/>
    <property type="project" value="InterPro"/>
</dbReference>
<dbReference type="InterPro" id="IPR023765">
    <property type="entry name" value="SBP_5_CS"/>
</dbReference>
<dbReference type="EMBL" id="QNRH01000003">
    <property type="protein sequence ID" value="RBO95532.1"/>
    <property type="molecule type" value="Genomic_DNA"/>
</dbReference>
<dbReference type="InterPro" id="IPR039424">
    <property type="entry name" value="SBP_5"/>
</dbReference>
<dbReference type="OrthoDB" id="9803988at2"/>
<dbReference type="InterPro" id="IPR030678">
    <property type="entry name" value="Peptide/Ni-bd"/>
</dbReference>
<evidence type="ECO:0000256" key="3">
    <source>
        <dbReference type="ARBA" id="ARBA00022448"/>
    </source>
</evidence>
<dbReference type="PROSITE" id="PS01040">
    <property type="entry name" value="SBP_BACTERIAL_5"/>
    <property type="match status" value="1"/>
</dbReference>
<protein>
    <submittedName>
        <fullName evidence="8">Oligopeptide transport system substrate-binding protein</fullName>
    </submittedName>
</protein>
<dbReference type="Proteomes" id="UP000252893">
    <property type="component" value="Unassembled WGS sequence"/>
</dbReference>
<keyword evidence="3" id="KW-0813">Transport</keyword>
<dbReference type="AlphaFoldDB" id="A0A366DZM7"/>
<evidence type="ECO:0000259" key="7">
    <source>
        <dbReference type="Pfam" id="PF00496"/>
    </source>
</evidence>
<dbReference type="GO" id="GO:1904680">
    <property type="term" value="F:peptide transmembrane transporter activity"/>
    <property type="evidence" value="ECO:0007669"/>
    <property type="project" value="TreeGrafter"/>
</dbReference>
<evidence type="ECO:0000256" key="2">
    <source>
        <dbReference type="ARBA" id="ARBA00005695"/>
    </source>
</evidence>
<keyword evidence="9" id="KW-1185">Reference proteome</keyword>
<dbReference type="Gene3D" id="3.10.105.10">
    <property type="entry name" value="Dipeptide-binding Protein, Domain 3"/>
    <property type="match status" value="1"/>
</dbReference>
<dbReference type="GO" id="GO:0030288">
    <property type="term" value="C:outer membrane-bounded periplasmic space"/>
    <property type="evidence" value="ECO:0007669"/>
    <property type="project" value="TreeGrafter"/>
</dbReference>
<dbReference type="Gene3D" id="3.40.190.10">
    <property type="entry name" value="Periplasmic binding protein-like II"/>
    <property type="match status" value="1"/>
</dbReference>
<evidence type="ECO:0000313" key="8">
    <source>
        <dbReference type="EMBL" id="RBO95532.1"/>
    </source>
</evidence>
<evidence type="ECO:0000256" key="5">
    <source>
        <dbReference type="ARBA" id="ARBA00022764"/>
    </source>
</evidence>
<evidence type="ECO:0000256" key="6">
    <source>
        <dbReference type="SAM" id="SignalP"/>
    </source>
</evidence>
<accession>A0A366DZM7</accession>
<comment type="caution">
    <text evidence="8">The sequence shown here is derived from an EMBL/GenBank/DDBJ whole genome shotgun (WGS) entry which is preliminary data.</text>
</comment>
<dbReference type="Pfam" id="PF00496">
    <property type="entry name" value="SBP_bac_5"/>
    <property type="match status" value="1"/>
</dbReference>
<dbReference type="PANTHER" id="PTHR30290:SF10">
    <property type="entry name" value="PERIPLASMIC OLIGOPEPTIDE-BINDING PROTEIN-RELATED"/>
    <property type="match status" value="1"/>
</dbReference>
<keyword evidence="5" id="KW-0574">Periplasm</keyword>
<dbReference type="GO" id="GO:0015833">
    <property type="term" value="P:peptide transport"/>
    <property type="evidence" value="ECO:0007669"/>
    <property type="project" value="TreeGrafter"/>
</dbReference>
<feature type="domain" description="Solute-binding protein family 5" evidence="7">
    <location>
        <begin position="66"/>
        <end position="445"/>
    </location>
</feature>
<organism evidence="8 9">
    <name type="scientific">Pseudochrobactrum asaccharolyticum</name>
    <dbReference type="NCBI Taxonomy" id="354351"/>
    <lineage>
        <taxon>Bacteria</taxon>
        <taxon>Pseudomonadati</taxon>
        <taxon>Pseudomonadota</taxon>
        <taxon>Alphaproteobacteria</taxon>
        <taxon>Hyphomicrobiales</taxon>
        <taxon>Brucellaceae</taxon>
        <taxon>Pseudochrobactrum</taxon>
    </lineage>
</organism>
<proteinExistence type="inferred from homology"/>
<feature type="signal peptide" evidence="6">
    <location>
        <begin position="1"/>
        <end position="21"/>
    </location>
</feature>
<name>A0A366DZM7_9HYPH</name>
<dbReference type="Gene3D" id="3.90.76.10">
    <property type="entry name" value="Dipeptide-binding Protein, Domain 1"/>
    <property type="match status" value="1"/>
</dbReference>